<feature type="transmembrane region" description="Helical" evidence="9">
    <location>
        <begin position="130"/>
        <end position="151"/>
    </location>
</feature>
<reference evidence="13" key="1">
    <citation type="submission" date="2021-01" db="EMBL/GenBank/DDBJ databases">
        <authorList>
            <person name="Corre E."/>
            <person name="Pelletier E."/>
            <person name="Niang G."/>
            <person name="Scheremetjew M."/>
            <person name="Finn R."/>
            <person name="Kale V."/>
            <person name="Holt S."/>
            <person name="Cochrane G."/>
            <person name="Meng A."/>
            <person name="Brown T."/>
            <person name="Cohen L."/>
        </authorList>
    </citation>
    <scope>NUCLEOTIDE SEQUENCE</scope>
    <source>
        <strain evidence="13">NIES-2562</strain>
    </source>
</reference>
<keyword evidence="4" id="KW-0547">Nucleotide-binding</keyword>
<evidence type="ECO:0000256" key="8">
    <source>
        <dbReference type="SAM" id="MobiDB-lite"/>
    </source>
</evidence>
<dbReference type="GO" id="GO:0016887">
    <property type="term" value="F:ATP hydrolysis activity"/>
    <property type="evidence" value="ECO:0007669"/>
    <property type="project" value="InterPro"/>
</dbReference>
<dbReference type="FunFam" id="3.40.50.300:FF:000163">
    <property type="entry name" value="Multidrug resistance-associated protein member 4"/>
    <property type="match status" value="1"/>
</dbReference>
<evidence type="ECO:0000256" key="6">
    <source>
        <dbReference type="ARBA" id="ARBA00022989"/>
    </source>
</evidence>
<feature type="domain" description="ABC transmembrane type-1" evidence="11">
    <location>
        <begin position="761"/>
        <end position="1039"/>
    </location>
</feature>
<dbReference type="InterPro" id="IPR011527">
    <property type="entry name" value="ABC1_TM_dom"/>
</dbReference>
<dbReference type="CDD" id="cd03250">
    <property type="entry name" value="ABCC_MRP_domain1"/>
    <property type="match status" value="1"/>
</dbReference>
<feature type="region of interest" description="Disordered" evidence="8">
    <location>
        <begin position="1"/>
        <end position="39"/>
    </location>
</feature>
<evidence type="ECO:0000256" key="9">
    <source>
        <dbReference type="SAM" id="Phobius"/>
    </source>
</evidence>
<feature type="transmembrane region" description="Helical" evidence="9">
    <location>
        <begin position="241"/>
        <end position="260"/>
    </location>
</feature>
<dbReference type="CDD" id="cd18579">
    <property type="entry name" value="ABC_6TM_ABCC_D1"/>
    <property type="match status" value="1"/>
</dbReference>
<dbReference type="InterPro" id="IPR003593">
    <property type="entry name" value="AAA+_ATPase"/>
</dbReference>
<dbReference type="EMBL" id="HBIB01002058">
    <property type="protein sequence ID" value="CAE0239270.1"/>
    <property type="molecule type" value="Transcribed_RNA"/>
</dbReference>
<dbReference type="GO" id="GO:0005524">
    <property type="term" value="F:ATP binding"/>
    <property type="evidence" value="ECO:0007669"/>
    <property type="project" value="UniProtKB-KW"/>
</dbReference>
<keyword evidence="5" id="KW-0067">ATP-binding</keyword>
<dbReference type="InterPro" id="IPR044746">
    <property type="entry name" value="ABCC_6TM_D1"/>
</dbReference>
<feature type="transmembrane region" description="Helical" evidence="9">
    <location>
        <begin position="797"/>
        <end position="822"/>
    </location>
</feature>
<dbReference type="SMART" id="SM00382">
    <property type="entry name" value="AAA"/>
    <property type="match status" value="2"/>
</dbReference>
<evidence type="ECO:0000256" key="2">
    <source>
        <dbReference type="ARBA" id="ARBA00022448"/>
    </source>
</evidence>
<dbReference type="CDD" id="cd18580">
    <property type="entry name" value="ABC_6TM_ABCC_D2"/>
    <property type="match status" value="1"/>
</dbReference>
<dbReference type="CDD" id="cd03244">
    <property type="entry name" value="ABCC_MRP_domain2"/>
    <property type="match status" value="1"/>
</dbReference>
<accession>A0A7S3CWC7</accession>
<keyword evidence="2" id="KW-0813">Transport</keyword>
<dbReference type="FunFam" id="1.20.1560.10:FF:000006">
    <property type="entry name" value="ATP-binding cassette, sub-family C (CFTR/MRP), member 9"/>
    <property type="match status" value="1"/>
</dbReference>
<dbReference type="InterPro" id="IPR027417">
    <property type="entry name" value="P-loop_NTPase"/>
</dbReference>
<dbReference type="InterPro" id="IPR044726">
    <property type="entry name" value="ABCC_6TM_D2"/>
</dbReference>
<dbReference type="FunFam" id="1.20.1560.10:FF:000010">
    <property type="entry name" value="Multidrug resistance-associated ABC transporter"/>
    <property type="match status" value="1"/>
</dbReference>
<dbReference type="PROSITE" id="PS50893">
    <property type="entry name" value="ABC_TRANSPORTER_2"/>
    <property type="match status" value="2"/>
</dbReference>
<feature type="transmembrane region" description="Helical" evidence="9">
    <location>
        <begin position="755"/>
        <end position="777"/>
    </location>
</feature>
<dbReference type="Gene3D" id="1.20.1560.10">
    <property type="entry name" value="ABC transporter type 1, transmembrane domain"/>
    <property type="match status" value="2"/>
</dbReference>
<feature type="transmembrane region" description="Helical" evidence="9">
    <location>
        <begin position="354"/>
        <end position="376"/>
    </location>
</feature>
<evidence type="ECO:0000313" key="13">
    <source>
        <dbReference type="EMBL" id="CAE0239270.1"/>
    </source>
</evidence>
<proteinExistence type="predicted"/>
<feature type="transmembrane region" description="Helical" evidence="9">
    <location>
        <begin position="388"/>
        <end position="411"/>
    </location>
</feature>
<evidence type="ECO:0000259" key="11">
    <source>
        <dbReference type="PROSITE" id="PS50929"/>
    </source>
</evidence>
<dbReference type="PROSITE" id="PS00211">
    <property type="entry name" value="ABC_TRANSPORTER_1"/>
    <property type="match status" value="2"/>
</dbReference>
<feature type="domain" description="ABC transporter" evidence="10">
    <location>
        <begin position="445"/>
        <end position="678"/>
    </location>
</feature>
<keyword evidence="7 9" id="KW-0472">Membrane</keyword>
<evidence type="ECO:0000259" key="10">
    <source>
        <dbReference type="PROSITE" id="PS50893"/>
    </source>
</evidence>
<dbReference type="InterPro" id="IPR036640">
    <property type="entry name" value="ABC1_TM_sf"/>
</dbReference>
<evidence type="ECO:0000256" key="5">
    <source>
        <dbReference type="ARBA" id="ARBA00022840"/>
    </source>
</evidence>
<feature type="transmembrane region" description="Helical" evidence="9">
    <location>
        <begin position="879"/>
        <end position="912"/>
    </location>
</feature>
<dbReference type="GO" id="GO:0016020">
    <property type="term" value="C:membrane"/>
    <property type="evidence" value="ECO:0007669"/>
    <property type="project" value="UniProtKB-SubCell"/>
</dbReference>
<comment type="subcellular location">
    <subcellularLocation>
        <location evidence="1">Membrane</location>
        <topology evidence="1">Multi-pass membrane protein</topology>
    </subcellularLocation>
</comment>
<dbReference type="GO" id="GO:0140359">
    <property type="term" value="F:ABC-type transporter activity"/>
    <property type="evidence" value="ECO:0007669"/>
    <property type="project" value="InterPro"/>
</dbReference>
<dbReference type="Pfam" id="PF00005">
    <property type="entry name" value="ABC_tran"/>
    <property type="match status" value="2"/>
</dbReference>
<dbReference type="SUPFAM" id="SSF90123">
    <property type="entry name" value="ABC transporter transmembrane region"/>
    <property type="match status" value="2"/>
</dbReference>
<keyword evidence="3 9" id="KW-0812">Transmembrane</keyword>
<evidence type="ECO:0000256" key="1">
    <source>
        <dbReference type="ARBA" id="ARBA00004141"/>
    </source>
</evidence>
<dbReference type="SUPFAM" id="SSF52540">
    <property type="entry name" value="P-loop containing nucleoside triphosphate hydrolases"/>
    <property type="match status" value="2"/>
</dbReference>
<dbReference type="InterPro" id="IPR050173">
    <property type="entry name" value="ABC_transporter_C-like"/>
</dbReference>
<dbReference type="PROSITE" id="PS50929">
    <property type="entry name" value="ABC_TM1F"/>
    <property type="match status" value="2"/>
</dbReference>
<feature type="transmembrane region" description="Helical" evidence="9">
    <location>
        <begin position="266"/>
        <end position="290"/>
    </location>
</feature>
<dbReference type="EMBL" id="HBIB01002056">
    <property type="protein sequence ID" value="CAE0239269.1"/>
    <property type="molecule type" value="Transcribed_RNA"/>
</dbReference>
<keyword evidence="6 9" id="KW-1133">Transmembrane helix</keyword>
<gene>
    <name evidence="12" type="ORF">PBIL07802_LOCUS1414</name>
    <name evidence="13" type="ORF">PBIL07802_LOCUS1415</name>
</gene>
<dbReference type="Gene3D" id="3.40.50.300">
    <property type="entry name" value="P-loop containing nucleotide triphosphate hydrolases"/>
    <property type="match status" value="2"/>
</dbReference>
<dbReference type="InterPro" id="IPR017871">
    <property type="entry name" value="ABC_transporter-like_CS"/>
</dbReference>
<evidence type="ECO:0000256" key="4">
    <source>
        <dbReference type="ARBA" id="ARBA00022741"/>
    </source>
</evidence>
<sequence length="1356" mass="149751">MGRDKPRDIGVYLEEPRSPSSKVKPVDDDEVGPPAPPPPVENANFFSRLFFANIDRVMFRGYKQKLGKEDLHELHPDNKAHIVAETLQLNFDTEMAKVRDAFALASTKDEKQAIAGKVFFRAVVKSFGKLYILPIVLMVFWSALSLIGPGVLLREILAFIAVDTIEPYVGYLYALAMFFAQFFASLCIHHTFASGQRLGLRLRGAVLGSVYRKTMKLSSINESGTSVGEVMNIVAGDAERLFMASTFTIFMFGAPLSFIASNGLLIGYVGPSALAGLAMIVVLSVIQGVLGKRISNLRKQAVQQADERVRLLNETLVSVKLIKFLNWEDYFVGRIGEKRSQEVSFLLKLGAIKALNILVTIASPIFVLGLIFVAYIGSGQRLTPDAAFSAMSLLGILMFPLAVFPQAVKWVSEARVSMKRVGFFLALPEIDEGKGNEQAMETISVKVDNGSFRWLSSPDAEVILKGISLNYDVPVREEEKGKVVAVIGAVGTGKSSLLGAILGNMYEVGKKGSVKKNGTIAYCAQEPWVLNATMKDNILFGLPFDQKKYDRTIHACSLTSDIELLPAGDMTEIGERGINLSGGQKARVSLARAVYADPQIVLLDDPLSAVDAHVGKHIFEECIKGVLKGKLVFLVTHQLQYAKHCDSIVMMGRHCVDAVGTYDELMTSNSHFSQLIKAHTSEGKETKKEAEAEAAAAEKVVVESVGVQKPKSLATKYPSTPVPPNKKKGGLMVGEEKATGGISWRVISEYVNYGANWGVMILIIIAHFIMVGGRVGLDYYIVLWTNQTNEEQRNYTGAAIYLSSGLGLWFYGWAAITALIAFCLRASKNLHNDILKKVFRAKMAWFDVTPVGRIINRFSKDMDEADDQLPEFLVQAYDYWLIIISTLVVVGIGLPYFLLTLPVYFIIFFFVAQCFRRASRELKRWDGISRSPVYANLSTSIQGLDTIRAYGFTQKFIERQYSLIDTNQAPFGLWLLSQRWLAFRLDSISAVITCVTAIFAVAARSSGISPAVVGLVVSYSMRMAGLFQWTLRCQTEAENRLIAVERISSTSRVVEIEADRKVEAKAPPAGWPAEGGVAFKNLGVQYRPGLPRAVTDLSLTIKPQEKVGIVGRTGSGKSTLLLALFRIVEPCEGTISIDGVDYTEIGLDDLRSRIAIVPQDPQLFIGTVRSNLDPFNDRQDAQIWDALRRVGLKKEIEMREKELDCEVKPNGENFSLGQRQLLCMARALLRESKIILMDEATAAVDMKSDLAIQKLLRSEFQDCTVITIAHRLNTIIDADKILLMKDGRMEEFDSPAALLSNKDSHFGKLVDETGASMSAHLRKIARGELSAIEFEEQLIRSRSASMASDFSDEIKE</sequence>
<dbReference type="Pfam" id="PF00664">
    <property type="entry name" value="ABC_membrane"/>
    <property type="match status" value="2"/>
</dbReference>
<dbReference type="FunFam" id="3.40.50.300:FF:000997">
    <property type="entry name" value="Multidrug resistance-associated protein 1"/>
    <property type="match status" value="1"/>
</dbReference>
<feature type="transmembrane region" description="Helical" evidence="9">
    <location>
        <begin position="171"/>
        <end position="193"/>
    </location>
</feature>
<name>A0A7S3CWC7_9EUKA</name>
<evidence type="ECO:0000256" key="3">
    <source>
        <dbReference type="ARBA" id="ARBA00022692"/>
    </source>
</evidence>
<dbReference type="PANTHER" id="PTHR24223:SF447">
    <property type="entry name" value="MULTIDRUG RESISTANCE-ASSOCIATED PROTEIN 5"/>
    <property type="match status" value="1"/>
</dbReference>
<feature type="domain" description="ABC transporter" evidence="10">
    <location>
        <begin position="1077"/>
        <end position="1311"/>
    </location>
</feature>
<feature type="domain" description="ABC transmembrane type-1" evidence="11">
    <location>
        <begin position="135"/>
        <end position="408"/>
    </location>
</feature>
<dbReference type="PANTHER" id="PTHR24223">
    <property type="entry name" value="ATP-BINDING CASSETTE SUB-FAMILY C"/>
    <property type="match status" value="1"/>
</dbReference>
<evidence type="ECO:0000256" key="7">
    <source>
        <dbReference type="ARBA" id="ARBA00023136"/>
    </source>
</evidence>
<evidence type="ECO:0000313" key="12">
    <source>
        <dbReference type="EMBL" id="CAE0239269.1"/>
    </source>
</evidence>
<evidence type="ECO:0008006" key="14">
    <source>
        <dbReference type="Google" id="ProtNLM"/>
    </source>
</evidence>
<organism evidence="13">
    <name type="scientific">Palpitomonas bilix</name>
    <dbReference type="NCBI Taxonomy" id="652834"/>
    <lineage>
        <taxon>Eukaryota</taxon>
        <taxon>Eukaryota incertae sedis</taxon>
    </lineage>
</organism>
<protein>
    <recommendedName>
        <fullName evidence="14">ATP-dependent transporter ycf16</fullName>
    </recommendedName>
</protein>
<dbReference type="InterPro" id="IPR003439">
    <property type="entry name" value="ABC_transporter-like_ATP-bd"/>
</dbReference>